<evidence type="ECO:0000313" key="1">
    <source>
        <dbReference type="EMBL" id="SUP75808.1"/>
    </source>
</evidence>
<gene>
    <name evidence="1" type="ORF">NCTC11470_00827</name>
</gene>
<dbReference type="PANTHER" id="PTHR37828">
    <property type="entry name" value="GSR2449 PROTEIN"/>
    <property type="match status" value="1"/>
</dbReference>
<evidence type="ECO:0000313" key="2">
    <source>
        <dbReference type="Proteomes" id="UP000254835"/>
    </source>
</evidence>
<dbReference type="RefSeq" id="WP_004712709.1">
    <property type="nucleotide sequence ID" value="NZ_CABHXP010000320.1"/>
</dbReference>
<reference evidence="1 2" key="1">
    <citation type="submission" date="2018-06" db="EMBL/GenBank/DDBJ databases">
        <authorList>
            <consortium name="Pathogen Informatics"/>
            <person name="Doyle S."/>
        </authorList>
    </citation>
    <scope>NUCLEOTIDE SEQUENCE [LARGE SCALE GENOMIC DNA]</scope>
    <source>
        <strain evidence="1 2">NCTC11470</strain>
    </source>
</reference>
<dbReference type="OrthoDB" id="9814407at2"/>
<dbReference type="InterPro" id="IPR011008">
    <property type="entry name" value="Dimeric_a/b-barrel"/>
</dbReference>
<proteinExistence type="predicted"/>
<sequence>MFIINITVKDTISPEQHESLFIRHAQWFKHHFSTGKFVVIGPYSDRERSGIIIANIENRDELMTILSEDSYYPNLATYEISEFIPKMIAENLHQFQKS</sequence>
<accession>A0A380PQI0</accession>
<dbReference type="GeneID" id="57906970"/>
<protein>
    <submittedName>
        <fullName evidence="1">YCII domain-containing protein</fullName>
    </submittedName>
</protein>
<name>A0A380PQI0_YERFR</name>
<dbReference type="Proteomes" id="UP000254835">
    <property type="component" value="Unassembled WGS sequence"/>
</dbReference>
<dbReference type="EMBL" id="UHJA01000001">
    <property type="protein sequence ID" value="SUP75808.1"/>
    <property type="molecule type" value="Genomic_DNA"/>
</dbReference>
<dbReference type="SUPFAM" id="SSF54909">
    <property type="entry name" value="Dimeric alpha+beta barrel"/>
    <property type="match status" value="1"/>
</dbReference>
<dbReference type="AlphaFoldDB" id="A0A380PQI0"/>
<dbReference type="PANTHER" id="PTHR37828:SF1">
    <property type="entry name" value="YCII-RELATED DOMAIN-CONTAINING PROTEIN"/>
    <property type="match status" value="1"/>
</dbReference>
<organism evidence="1 2">
    <name type="scientific">Yersinia frederiksenii</name>
    <dbReference type="NCBI Taxonomy" id="29484"/>
    <lineage>
        <taxon>Bacteria</taxon>
        <taxon>Pseudomonadati</taxon>
        <taxon>Pseudomonadota</taxon>
        <taxon>Gammaproteobacteria</taxon>
        <taxon>Enterobacterales</taxon>
        <taxon>Yersiniaceae</taxon>
        <taxon>Yersinia</taxon>
    </lineage>
</organism>